<dbReference type="GO" id="GO:0016020">
    <property type="term" value="C:membrane"/>
    <property type="evidence" value="ECO:0007669"/>
    <property type="project" value="UniProtKB-SubCell"/>
</dbReference>
<gene>
    <name evidence="7" type="ORF">GTQ48_03040</name>
</gene>
<reference evidence="7 8" key="1">
    <citation type="submission" date="2020-01" db="EMBL/GenBank/DDBJ databases">
        <title>Genomes of bacteria type strains.</title>
        <authorList>
            <person name="Chen J."/>
            <person name="Zhu S."/>
            <person name="Yang J."/>
        </authorList>
    </citation>
    <scope>NUCLEOTIDE SEQUENCE [LARGE SCALE GENOMIC DNA]</scope>
    <source>
        <strain evidence="7 8">LMG 24078</strain>
    </source>
</reference>
<keyword evidence="8" id="KW-1185">Reference proteome</keyword>
<evidence type="ECO:0000256" key="4">
    <source>
        <dbReference type="ARBA" id="ARBA00022989"/>
    </source>
</evidence>
<evidence type="ECO:0000256" key="2">
    <source>
        <dbReference type="ARBA" id="ARBA00009773"/>
    </source>
</evidence>
<evidence type="ECO:0000256" key="3">
    <source>
        <dbReference type="ARBA" id="ARBA00022692"/>
    </source>
</evidence>
<dbReference type="Pfam" id="PF01594">
    <property type="entry name" value="AI-2E_transport"/>
    <property type="match status" value="1"/>
</dbReference>
<dbReference type="EMBL" id="JAAAWO010000002">
    <property type="protein sequence ID" value="NDW14508.1"/>
    <property type="molecule type" value="Genomic_DNA"/>
</dbReference>
<dbReference type="PANTHER" id="PTHR21716">
    <property type="entry name" value="TRANSMEMBRANE PROTEIN"/>
    <property type="match status" value="1"/>
</dbReference>
<comment type="caution">
    <text evidence="7">The sequence shown here is derived from an EMBL/GenBank/DDBJ whole genome shotgun (WGS) entry which is preliminary data.</text>
</comment>
<dbReference type="Proteomes" id="UP000471381">
    <property type="component" value="Unassembled WGS sequence"/>
</dbReference>
<feature type="transmembrane region" description="Helical" evidence="6">
    <location>
        <begin position="63"/>
        <end position="88"/>
    </location>
</feature>
<protein>
    <submittedName>
        <fullName evidence="7">AI-2E family transporter</fullName>
    </submittedName>
</protein>
<evidence type="ECO:0000313" key="8">
    <source>
        <dbReference type="Proteomes" id="UP000471381"/>
    </source>
</evidence>
<keyword evidence="4 6" id="KW-1133">Transmembrane helix</keyword>
<keyword evidence="5 6" id="KW-0472">Membrane</keyword>
<feature type="transmembrane region" description="Helical" evidence="6">
    <location>
        <begin position="199"/>
        <end position="219"/>
    </location>
</feature>
<sequence>MTSTGKRQIQYWALALGVLILVLWFLGDVLLPFILGAVVAYILNPVAEKLESKGFSRPAATALITLSATLIFVLTTLLVAPAIVSQAISLFESGPDLFNSLSEWLSKTLPSVFGESTTLRSVMNSAGDVFKERGGEFLSTAFSSAANIIDLAMLFVIVPVVAVYLLLDWHRMSSTIYGLLPRKHEPVIRDLLKKIDKTLAGFIRGTGSVCIILGVYYAISLMLVGLKFGLVVGFAAGLISFIPYLGAILGGLLALGLALFQFWNEWISVAMVVGIFVFGQAVEGNFITPKLVGDSVGLHPVWLIMSLSIFGSLFGFLGLLVAVPLAAIIGVLIRFFIDKYKHSDLYK</sequence>
<feature type="transmembrane region" description="Helical" evidence="6">
    <location>
        <begin position="12"/>
        <end position="43"/>
    </location>
</feature>
<evidence type="ECO:0000256" key="6">
    <source>
        <dbReference type="SAM" id="Phobius"/>
    </source>
</evidence>
<organism evidence="7 8">
    <name type="scientific">Alteromonas genovensis</name>
    <dbReference type="NCBI Taxonomy" id="471225"/>
    <lineage>
        <taxon>Bacteria</taxon>
        <taxon>Pseudomonadati</taxon>
        <taxon>Pseudomonadota</taxon>
        <taxon>Gammaproteobacteria</taxon>
        <taxon>Alteromonadales</taxon>
        <taxon>Alteromonadaceae</taxon>
        <taxon>Alteromonas/Salinimonas group</taxon>
        <taxon>Alteromonas</taxon>
    </lineage>
</organism>
<dbReference type="InterPro" id="IPR002549">
    <property type="entry name" value="AI-2E-like"/>
</dbReference>
<dbReference type="RefSeq" id="WP_163105121.1">
    <property type="nucleotide sequence ID" value="NZ_JAAAWO010000002.1"/>
</dbReference>
<proteinExistence type="inferred from homology"/>
<feature type="transmembrane region" description="Helical" evidence="6">
    <location>
        <begin position="231"/>
        <end position="255"/>
    </location>
</feature>
<feature type="transmembrane region" description="Helical" evidence="6">
    <location>
        <begin position="148"/>
        <end position="167"/>
    </location>
</feature>
<feature type="transmembrane region" description="Helical" evidence="6">
    <location>
        <begin position="262"/>
        <end position="282"/>
    </location>
</feature>
<accession>A0A6N9TII5</accession>
<evidence type="ECO:0000256" key="5">
    <source>
        <dbReference type="ARBA" id="ARBA00023136"/>
    </source>
</evidence>
<evidence type="ECO:0000313" key="7">
    <source>
        <dbReference type="EMBL" id="NDW14508.1"/>
    </source>
</evidence>
<feature type="transmembrane region" description="Helical" evidence="6">
    <location>
        <begin position="302"/>
        <end position="333"/>
    </location>
</feature>
<comment type="similarity">
    <text evidence="2">Belongs to the autoinducer-2 exporter (AI-2E) (TC 2.A.86) family.</text>
</comment>
<name>A0A6N9TII5_9ALTE</name>
<comment type="subcellular location">
    <subcellularLocation>
        <location evidence="1">Membrane</location>
        <topology evidence="1">Multi-pass membrane protein</topology>
    </subcellularLocation>
</comment>
<evidence type="ECO:0000256" key="1">
    <source>
        <dbReference type="ARBA" id="ARBA00004141"/>
    </source>
</evidence>
<dbReference type="GO" id="GO:0055085">
    <property type="term" value="P:transmembrane transport"/>
    <property type="evidence" value="ECO:0007669"/>
    <property type="project" value="TreeGrafter"/>
</dbReference>
<keyword evidence="3 6" id="KW-0812">Transmembrane</keyword>
<dbReference type="AlphaFoldDB" id="A0A6N9TII5"/>
<dbReference type="PANTHER" id="PTHR21716:SF64">
    <property type="entry name" value="AI-2 TRANSPORT PROTEIN TQSA"/>
    <property type="match status" value="1"/>
</dbReference>